<name>A0A371D0H8_9APHY</name>
<reference evidence="2 3" key="1">
    <citation type="journal article" date="2018" name="Biotechnol. Biofuels">
        <title>Integrative visual omics of the white-rot fungus Polyporus brumalis exposes the biotechnological potential of its oxidative enzymes for delignifying raw plant biomass.</title>
        <authorList>
            <person name="Miyauchi S."/>
            <person name="Rancon A."/>
            <person name="Drula E."/>
            <person name="Hage H."/>
            <person name="Chaduli D."/>
            <person name="Favel A."/>
            <person name="Grisel S."/>
            <person name="Henrissat B."/>
            <person name="Herpoel-Gimbert I."/>
            <person name="Ruiz-Duenas F.J."/>
            <person name="Chevret D."/>
            <person name="Hainaut M."/>
            <person name="Lin J."/>
            <person name="Wang M."/>
            <person name="Pangilinan J."/>
            <person name="Lipzen A."/>
            <person name="Lesage-Meessen L."/>
            <person name="Navarro D."/>
            <person name="Riley R."/>
            <person name="Grigoriev I.V."/>
            <person name="Zhou S."/>
            <person name="Raouche S."/>
            <person name="Rosso M.N."/>
        </authorList>
    </citation>
    <scope>NUCLEOTIDE SEQUENCE [LARGE SCALE GENOMIC DNA]</scope>
    <source>
        <strain evidence="2 3">BRFM 1820</strain>
    </source>
</reference>
<keyword evidence="1" id="KW-0812">Transmembrane</keyword>
<keyword evidence="1" id="KW-1133">Transmembrane helix</keyword>
<gene>
    <name evidence="2" type="ORF">OH76DRAFT_1485832</name>
</gene>
<dbReference type="AlphaFoldDB" id="A0A371D0H8"/>
<organism evidence="2 3">
    <name type="scientific">Lentinus brumalis</name>
    <dbReference type="NCBI Taxonomy" id="2498619"/>
    <lineage>
        <taxon>Eukaryota</taxon>
        <taxon>Fungi</taxon>
        <taxon>Dikarya</taxon>
        <taxon>Basidiomycota</taxon>
        <taxon>Agaricomycotina</taxon>
        <taxon>Agaricomycetes</taxon>
        <taxon>Polyporales</taxon>
        <taxon>Polyporaceae</taxon>
        <taxon>Lentinus</taxon>
    </lineage>
</organism>
<sequence>MPSPFALPVYISTIPLPAALQAEFDAIVNVLETVFPTVLIPLAICLFMFTKPEIQRKPIFILNVLSIMLGLVFGGIAIATMVSRHPAFIGAECAFIGEGRRVVVTSWDSGAGFSSS</sequence>
<feature type="transmembrane region" description="Helical" evidence="1">
    <location>
        <begin position="61"/>
        <end position="82"/>
    </location>
</feature>
<keyword evidence="1" id="KW-0472">Membrane</keyword>
<dbReference type="OrthoDB" id="2548432at2759"/>
<keyword evidence="3" id="KW-1185">Reference proteome</keyword>
<dbReference type="EMBL" id="KZ857431">
    <property type="protein sequence ID" value="RDX46050.1"/>
    <property type="molecule type" value="Genomic_DNA"/>
</dbReference>
<proteinExistence type="predicted"/>
<protein>
    <submittedName>
        <fullName evidence="2">Uncharacterized protein</fullName>
    </submittedName>
</protein>
<evidence type="ECO:0000256" key="1">
    <source>
        <dbReference type="SAM" id="Phobius"/>
    </source>
</evidence>
<feature type="transmembrane region" description="Helical" evidence="1">
    <location>
        <begin position="26"/>
        <end position="49"/>
    </location>
</feature>
<accession>A0A371D0H8</accession>
<dbReference type="Proteomes" id="UP000256964">
    <property type="component" value="Unassembled WGS sequence"/>
</dbReference>
<evidence type="ECO:0000313" key="2">
    <source>
        <dbReference type="EMBL" id="RDX46050.1"/>
    </source>
</evidence>
<evidence type="ECO:0000313" key="3">
    <source>
        <dbReference type="Proteomes" id="UP000256964"/>
    </source>
</evidence>